<dbReference type="STRING" id="285351.SAMN04488035_1875"/>
<organism evidence="2 3">
    <name type="scientific">Flavimobilis marinus</name>
    <dbReference type="NCBI Taxonomy" id="285351"/>
    <lineage>
        <taxon>Bacteria</taxon>
        <taxon>Bacillati</taxon>
        <taxon>Actinomycetota</taxon>
        <taxon>Actinomycetes</taxon>
        <taxon>Micrococcales</taxon>
        <taxon>Jonesiaceae</taxon>
        <taxon>Flavimobilis</taxon>
    </lineage>
</organism>
<dbReference type="RefSeq" id="WP_177191337.1">
    <property type="nucleotide sequence ID" value="NZ_BNAN01000003.1"/>
</dbReference>
<keyword evidence="3" id="KW-1185">Reference proteome</keyword>
<dbReference type="AlphaFoldDB" id="A0A1I2GP66"/>
<evidence type="ECO:0000313" key="3">
    <source>
        <dbReference type="Proteomes" id="UP000198520"/>
    </source>
</evidence>
<sequence length="432" mass="44405">MPRQLLLEGSDLDALVRQARAELGPGVKVVKAERVREGGFGGFFAKERFELTVEVPDDVPARGGAVRGQAGGIDALLAAADAADVSGHGVGGVPGARGPADAFASVLDSVRQLAQGIDVGVGGPASPVPPVAPRRSAAEAADDVIDVVELGEVPVSVAPAPAAVQPPAAAPAKPRAKQKTQQPKLQQPAAEPAGGDDVRFTAMHATVVTSRRGATADELATIGMPDALVAALRSRVPSGTRFTLSEVLSQVPRAPEVLRRPGSVVVVSGKGTAATEAAHVVARRMGLTDDRIALAGEFAAGAKHQWVTTPATARRLAEEARRSGEPLLVALTVGAGRFDEAEAADLVGALQPDQVWAAVDADRAPEDTRRWIAALERTRPVDALAARGVAETSRPGSILTLGVPVGLLDGLVASAPVWAAMLSERLDDPVWD</sequence>
<gene>
    <name evidence="2" type="ORF">SAMN04488035_1875</name>
</gene>
<evidence type="ECO:0000313" key="2">
    <source>
        <dbReference type="EMBL" id="SFF18799.1"/>
    </source>
</evidence>
<dbReference type="Proteomes" id="UP000198520">
    <property type="component" value="Unassembled WGS sequence"/>
</dbReference>
<dbReference type="EMBL" id="FONZ01000003">
    <property type="protein sequence ID" value="SFF18799.1"/>
    <property type="molecule type" value="Genomic_DNA"/>
</dbReference>
<proteinExistence type="predicted"/>
<evidence type="ECO:0000256" key="1">
    <source>
        <dbReference type="SAM" id="MobiDB-lite"/>
    </source>
</evidence>
<feature type="compositionally biased region" description="Low complexity" evidence="1">
    <location>
        <begin position="162"/>
        <end position="190"/>
    </location>
</feature>
<protein>
    <submittedName>
        <fullName evidence="2">Uncharacterized protein</fullName>
    </submittedName>
</protein>
<name>A0A1I2GP66_9MICO</name>
<feature type="region of interest" description="Disordered" evidence="1">
    <location>
        <begin position="162"/>
        <end position="196"/>
    </location>
</feature>
<reference evidence="3" key="1">
    <citation type="submission" date="2016-10" db="EMBL/GenBank/DDBJ databases">
        <authorList>
            <person name="Varghese N."/>
            <person name="Submissions S."/>
        </authorList>
    </citation>
    <scope>NUCLEOTIDE SEQUENCE [LARGE SCALE GENOMIC DNA]</scope>
    <source>
        <strain evidence="3">DSM 19083</strain>
    </source>
</reference>
<accession>A0A1I2GP66</accession>